<reference evidence="3 4" key="1">
    <citation type="submission" date="2019-01" db="EMBL/GenBank/DDBJ databases">
        <title>Halorientalis sp. F13-25 a new haloarchaeum isolated from hypersaline water.</title>
        <authorList>
            <person name="Ana D.-V."/>
            <person name="Cristina S.-P."/>
            <person name="Antonio V."/>
        </authorList>
    </citation>
    <scope>NUCLEOTIDE SEQUENCE [LARGE SCALE GENOMIC DNA]</scope>
    <source>
        <strain evidence="3 4">F13-25</strain>
    </source>
</reference>
<evidence type="ECO:0000313" key="3">
    <source>
        <dbReference type="EMBL" id="RXK48655.1"/>
    </source>
</evidence>
<evidence type="ECO:0000256" key="1">
    <source>
        <dbReference type="SAM" id="MobiDB-lite"/>
    </source>
</evidence>
<keyword evidence="4" id="KW-1185">Reference proteome</keyword>
<comment type="caution">
    <text evidence="3">The sequence shown here is derived from an EMBL/GenBank/DDBJ whole genome shotgun (WGS) entry which is preliminary data.</text>
</comment>
<dbReference type="OrthoDB" id="241926at2157"/>
<dbReference type="Gene3D" id="2.60.40.1260">
    <property type="entry name" value="Lamin Tail domain"/>
    <property type="match status" value="1"/>
</dbReference>
<feature type="domain" description="LTD" evidence="2">
    <location>
        <begin position="506"/>
        <end position="620"/>
    </location>
</feature>
<proteinExistence type="predicted"/>
<dbReference type="Proteomes" id="UP000289691">
    <property type="component" value="Unassembled WGS sequence"/>
</dbReference>
<evidence type="ECO:0000259" key="2">
    <source>
        <dbReference type="PROSITE" id="PS51841"/>
    </source>
</evidence>
<accession>A0A498L3Q9</accession>
<dbReference type="PROSITE" id="PS51841">
    <property type="entry name" value="LTD"/>
    <property type="match status" value="1"/>
</dbReference>
<protein>
    <submittedName>
        <fullName evidence="3">Lamin tail domain-containing protein</fullName>
    </submittedName>
</protein>
<name>A0A498L3Q9_9EURY</name>
<feature type="compositionally biased region" description="Acidic residues" evidence="1">
    <location>
        <begin position="420"/>
        <end position="432"/>
    </location>
</feature>
<dbReference type="InterPro" id="IPR001322">
    <property type="entry name" value="Lamin_tail_dom"/>
</dbReference>
<dbReference type="AlphaFoldDB" id="A0A498L3Q9"/>
<sequence length="747" mass="80913">MNPYGDESITEWHRLSPTTRNEETAEGLRAKVADPLWLLGRQWQVGELAGEDAGSPVKVECWHEHDPLTRVDLDPGSEAATARDYEVTTDGPLETIVEREAVLDDDPGRETAVETGRNFLARLDAQGVRIDGRAVRADDFADALLVGSADGPLDAGGERFVSVVGGRTLDGVALYERLTASGNVAGASDWSSASWGSVDHACPVSGSVPDGYKRAAKAYVDWYADFYDEPDEGRAWNRDRMEYEFAVATGSGGDETAFAADEYAGGRLDWDAFSVDPDRSLDPDSGQADAQTDRRNASGAGTGVTTPVSDELPLDGLGIDRGEPDLTMVPSKVSFPGMPSARWWEFEDGNVNLDTMQVGPGEVGKLLLAEFATLYGNDWFSLPIDVPVGSLTRIEHLLVTDTFGQVTAVEPVTPDRETTTAEETDQSEEADEGNYGGAVAKSGGWNVFTHPDLPNHDRPGLFYPPVLGANHASDPVERVLFARDEMANMAFGIELITEDAVGDPLKWREYTPATLAVDVVQTAATAAGERVRFTNPGEGTVDVGGWTVESDTGETYTFPADTGDTTLDATESLTLYTGQGTDAEPGALFWGKASPVWGQSSELTIRNREGTIVRNTFIGDPANPNLPDYRLVSDVEDYWFPLGMEPTGATSDFTIGDLRFELARLLDADPGVAEPYGEILHHEVSLHDEELTRGGLEVTRRYQYARWIGGTTHLWSGRHATIGRGEGQSGLRYDYLTEPDPDQAEGR</sequence>
<dbReference type="Pfam" id="PF00932">
    <property type="entry name" value="LTD"/>
    <property type="match status" value="1"/>
</dbReference>
<dbReference type="RefSeq" id="WP_129069492.1">
    <property type="nucleotide sequence ID" value="NZ_RDFA01000004.1"/>
</dbReference>
<dbReference type="SUPFAM" id="SSF74853">
    <property type="entry name" value="Lamin A/C globular tail domain"/>
    <property type="match status" value="1"/>
</dbReference>
<organism evidence="3 4">
    <name type="scientific">Halorientalis pallida</name>
    <dbReference type="NCBI Taxonomy" id="2479928"/>
    <lineage>
        <taxon>Archaea</taxon>
        <taxon>Methanobacteriati</taxon>
        <taxon>Methanobacteriota</taxon>
        <taxon>Stenosarchaea group</taxon>
        <taxon>Halobacteria</taxon>
        <taxon>Halobacteriales</taxon>
        <taxon>Haloarculaceae</taxon>
        <taxon>Halorientalis</taxon>
    </lineage>
</organism>
<dbReference type="EMBL" id="RDFA01000004">
    <property type="protein sequence ID" value="RXK48655.1"/>
    <property type="molecule type" value="Genomic_DNA"/>
</dbReference>
<evidence type="ECO:0000313" key="4">
    <source>
        <dbReference type="Proteomes" id="UP000289691"/>
    </source>
</evidence>
<gene>
    <name evidence="3" type="ORF">EAF64_13355</name>
</gene>
<feature type="region of interest" description="Disordered" evidence="1">
    <location>
        <begin position="412"/>
        <end position="435"/>
    </location>
</feature>
<feature type="region of interest" description="Disordered" evidence="1">
    <location>
        <begin position="274"/>
        <end position="325"/>
    </location>
</feature>
<dbReference type="InterPro" id="IPR036415">
    <property type="entry name" value="Lamin_tail_dom_sf"/>
</dbReference>